<feature type="domain" description="CusB-like beta-barrel" evidence="2">
    <location>
        <begin position="226"/>
        <end position="297"/>
    </location>
</feature>
<dbReference type="Gene3D" id="1.10.287.470">
    <property type="entry name" value="Helix hairpin bin"/>
    <property type="match status" value="1"/>
</dbReference>
<protein>
    <submittedName>
        <fullName evidence="3">Efflux transporter periplasmic adaptor subunit</fullName>
    </submittedName>
</protein>
<gene>
    <name evidence="3" type="ORF">CJ263_10940</name>
</gene>
<dbReference type="Proteomes" id="UP000215244">
    <property type="component" value="Chromosome"/>
</dbReference>
<name>A0A223V778_9FLAO</name>
<dbReference type="AlphaFoldDB" id="A0A223V778"/>
<evidence type="ECO:0000259" key="2">
    <source>
        <dbReference type="Pfam" id="PF25954"/>
    </source>
</evidence>
<evidence type="ECO:0000313" key="4">
    <source>
        <dbReference type="Proteomes" id="UP000215244"/>
    </source>
</evidence>
<keyword evidence="4" id="KW-1185">Reference proteome</keyword>
<dbReference type="GO" id="GO:1990281">
    <property type="term" value="C:efflux pump complex"/>
    <property type="evidence" value="ECO:0007669"/>
    <property type="project" value="TreeGrafter"/>
</dbReference>
<accession>A0A223V778</accession>
<dbReference type="EMBL" id="CP022957">
    <property type="protein sequence ID" value="ASV30689.1"/>
    <property type="molecule type" value="Genomic_DNA"/>
</dbReference>
<dbReference type="InterPro" id="IPR058625">
    <property type="entry name" value="MdtA-like_BSH"/>
</dbReference>
<proteinExistence type="predicted"/>
<dbReference type="KEGG" id="marb:CJ263_10940"/>
<dbReference type="GO" id="GO:0015562">
    <property type="term" value="F:efflux transmembrane transporter activity"/>
    <property type="evidence" value="ECO:0007669"/>
    <property type="project" value="TreeGrafter"/>
</dbReference>
<dbReference type="PANTHER" id="PTHR30469">
    <property type="entry name" value="MULTIDRUG RESISTANCE PROTEIN MDTA"/>
    <property type="match status" value="1"/>
</dbReference>
<dbReference type="Gene3D" id="2.40.50.100">
    <property type="match status" value="2"/>
</dbReference>
<dbReference type="PANTHER" id="PTHR30469:SF15">
    <property type="entry name" value="HLYD FAMILY OF SECRETION PROTEINS"/>
    <property type="match status" value="1"/>
</dbReference>
<dbReference type="Pfam" id="PF25954">
    <property type="entry name" value="Beta-barrel_RND_2"/>
    <property type="match status" value="1"/>
</dbReference>
<evidence type="ECO:0000259" key="1">
    <source>
        <dbReference type="Pfam" id="PF25917"/>
    </source>
</evidence>
<dbReference type="SUPFAM" id="SSF111369">
    <property type="entry name" value="HlyD-like secretion proteins"/>
    <property type="match status" value="2"/>
</dbReference>
<dbReference type="Pfam" id="PF25917">
    <property type="entry name" value="BSH_RND"/>
    <property type="match status" value="1"/>
</dbReference>
<evidence type="ECO:0000313" key="3">
    <source>
        <dbReference type="EMBL" id="ASV30689.1"/>
    </source>
</evidence>
<dbReference type="Gene3D" id="2.40.30.170">
    <property type="match status" value="1"/>
</dbReference>
<feature type="domain" description="Multidrug resistance protein MdtA-like barrel-sandwich hybrid" evidence="1">
    <location>
        <begin position="68"/>
        <end position="215"/>
    </location>
</feature>
<organism evidence="3 4">
    <name type="scientific">Maribacter cobaltidurans</name>
    <dbReference type="NCBI Taxonomy" id="1178778"/>
    <lineage>
        <taxon>Bacteria</taxon>
        <taxon>Pseudomonadati</taxon>
        <taxon>Bacteroidota</taxon>
        <taxon>Flavobacteriia</taxon>
        <taxon>Flavobacteriales</taxon>
        <taxon>Flavobacteriaceae</taxon>
        <taxon>Maribacter</taxon>
    </lineage>
</organism>
<dbReference type="InterPro" id="IPR058792">
    <property type="entry name" value="Beta-barrel_RND_2"/>
</dbReference>
<dbReference type="RefSeq" id="WP_094997307.1">
    <property type="nucleotide sequence ID" value="NZ_BMJL01000003.1"/>
</dbReference>
<dbReference type="OrthoDB" id="1114717at2"/>
<sequence length="376" mass="42479">MRKIIFTGLGIVLILASFFFAKMIIDNKKVFKPRAQKVVKTVFTEVVENKTIPIIVTANGNLRAKQRVELYAEVQGVFRRGNKLFKEGQSYRQGETIINIDAQEYTASVQSAKSNLYNELTSIMPDLRLDYPEFYPKWQSYLNNFDLSKGTPQLPEMNSESERFFISGRGILTSYYNVKNLEQRLSKYRISAPFNGVLTEALVTEGTLVRSGQKLGEFINPGVYELEVAVSKSFTDLLKVGESVELTNFDDNEVYKGKVTRINGNIDQASQTIKAYIEVDNDKLREGMYLEANLDAKKEENAIEIDRSLLLEGNKIFVVRDSVLDLIDVKPVYFSEKSVVLKDVPDGMTIMSKPLIGAFTGMAVKVYEDQPDNSKG</sequence>
<reference evidence="3 4" key="1">
    <citation type="submission" date="2017-08" db="EMBL/GenBank/DDBJ databases">
        <title>The complete genome sequence of Maribacter sp. B1, isolated from deep-sea sediment.</title>
        <authorList>
            <person name="Wu Y.-H."/>
            <person name="Cheng H."/>
            <person name="Xu X.-W."/>
        </authorList>
    </citation>
    <scope>NUCLEOTIDE SEQUENCE [LARGE SCALE GENOMIC DNA]</scope>
    <source>
        <strain evidence="3 4">B1</strain>
    </source>
</reference>